<sequence>MSTPDLKAVRFMASSPSALQASWTWSMPMLIELIYDPTDSSRILELSSKLDHALSQGTAVLVRGWQPQPVVDFDIDQIPIIRPTMEQPVVVQDAYKRAAQQASPQPDLSNVHSHIGLGEFILKAQDAECCMNLLDLPNSHPDVPPFLRRLFDNINALSATMLDTHVSRDGKAKKSDAADGDFIGIQTILFDTWRCTGWDLLTHGGFLTYPHHDASGMCTYVSVRSGTKIWGYLDTPESGKMNRTALFDSWDQVFRDNINLSFTTCAKAGTVLLQRGDTL</sequence>
<proteinExistence type="predicted"/>
<evidence type="ECO:0008006" key="3">
    <source>
        <dbReference type="Google" id="ProtNLM"/>
    </source>
</evidence>
<dbReference type="EMBL" id="KN840317">
    <property type="protein sequence ID" value="KIJ57509.1"/>
    <property type="molecule type" value="Genomic_DNA"/>
</dbReference>
<dbReference type="HOGENOM" id="CLU_997689_0_0_1"/>
<organism evidence="1 2">
    <name type="scientific">Hydnomerulius pinastri MD-312</name>
    <dbReference type="NCBI Taxonomy" id="994086"/>
    <lineage>
        <taxon>Eukaryota</taxon>
        <taxon>Fungi</taxon>
        <taxon>Dikarya</taxon>
        <taxon>Basidiomycota</taxon>
        <taxon>Agaricomycotina</taxon>
        <taxon>Agaricomycetes</taxon>
        <taxon>Agaricomycetidae</taxon>
        <taxon>Boletales</taxon>
        <taxon>Boletales incertae sedis</taxon>
        <taxon>Leucogyrophana</taxon>
    </lineage>
</organism>
<gene>
    <name evidence="1" type="ORF">HYDPIDRAFT_35036</name>
</gene>
<accession>A0A0C2PG79</accession>
<dbReference type="AlphaFoldDB" id="A0A0C2PG79"/>
<name>A0A0C2PG79_9AGAM</name>
<dbReference type="OrthoDB" id="2692145at2759"/>
<keyword evidence="2" id="KW-1185">Reference proteome</keyword>
<reference evidence="1 2" key="1">
    <citation type="submission" date="2014-04" db="EMBL/GenBank/DDBJ databases">
        <title>Evolutionary Origins and Diversification of the Mycorrhizal Mutualists.</title>
        <authorList>
            <consortium name="DOE Joint Genome Institute"/>
            <consortium name="Mycorrhizal Genomics Consortium"/>
            <person name="Kohler A."/>
            <person name="Kuo A."/>
            <person name="Nagy L.G."/>
            <person name="Floudas D."/>
            <person name="Copeland A."/>
            <person name="Barry K.W."/>
            <person name="Cichocki N."/>
            <person name="Veneault-Fourrey C."/>
            <person name="LaButti K."/>
            <person name="Lindquist E.A."/>
            <person name="Lipzen A."/>
            <person name="Lundell T."/>
            <person name="Morin E."/>
            <person name="Murat C."/>
            <person name="Riley R."/>
            <person name="Ohm R."/>
            <person name="Sun H."/>
            <person name="Tunlid A."/>
            <person name="Henrissat B."/>
            <person name="Grigoriev I.V."/>
            <person name="Hibbett D.S."/>
            <person name="Martin F."/>
        </authorList>
    </citation>
    <scope>NUCLEOTIDE SEQUENCE [LARGE SCALE GENOMIC DNA]</scope>
    <source>
        <strain evidence="1 2">MD-312</strain>
    </source>
</reference>
<protein>
    <recommendedName>
        <fullName evidence="3">JmjC domain-containing protein</fullName>
    </recommendedName>
</protein>
<evidence type="ECO:0000313" key="1">
    <source>
        <dbReference type="EMBL" id="KIJ57509.1"/>
    </source>
</evidence>
<dbReference type="Proteomes" id="UP000053820">
    <property type="component" value="Unassembled WGS sequence"/>
</dbReference>
<evidence type="ECO:0000313" key="2">
    <source>
        <dbReference type="Proteomes" id="UP000053820"/>
    </source>
</evidence>